<protein>
    <recommendedName>
        <fullName evidence="4">histidinol-phosphate transaminase</fullName>
        <ecNumber evidence="4">2.6.1.9</ecNumber>
    </recommendedName>
</protein>
<dbReference type="InterPro" id="IPR015422">
    <property type="entry name" value="PyrdxlP-dep_Trfase_small"/>
</dbReference>
<dbReference type="InterPro" id="IPR023214">
    <property type="entry name" value="HAD_sf"/>
</dbReference>
<evidence type="ECO:0000313" key="14">
    <source>
        <dbReference type="Proteomes" id="UP000315995"/>
    </source>
</evidence>
<dbReference type="Gene3D" id="3.90.1150.10">
    <property type="entry name" value="Aspartate Aminotransferase, domain 1"/>
    <property type="match status" value="1"/>
</dbReference>
<dbReference type="PANTHER" id="PTHR43643:SF6">
    <property type="entry name" value="HISTIDINOL-PHOSPHATE AMINOTRANSFERASE"/>
    <property type="match status" value="1"/>
</dbReference>
<keyword evidence="14" id="KW-1185">Reference proteome</keyword>
<evidence type="ECO:0000259" key="12">
    <source>
        <dbReference type="Pfam" id="PF00155"/>
    </source>
</evidence>
<reference evidence="13 14" key="1">
    <citation type="submission" date="2019-06" db="EMBL/GenBank/DDBJ databases">
        <title>Persicimonas caeni gen. nov., sp. nov., a predatory bacterium isolated from solar saltern.</title>
        <authorList>
            <person name="Wang S."/>
        </authorList>
    </citation>
    <scope>NUCLEOTIDE SEQUENCE [LARGE SCALE GENOMIC DNA]</scope>
    <source>
        <strain evidence="13 14">YN101</strain>
    </source>
</reference>
<dbReference type="Pfam" id="PF00155">
    <property type="entry name" value="Aminotran_1_2"/>
    <property type="match status" value="1"/>
</dbReference>
<feature type="domain" description="Aminotransferase class I/classII large" evidence="12">
    <location>
        <begin position="52"/>
        <end position="345"/>
    </location>
</feature>
<evidence type="ECO:0000256" key="1">
    <source>
        <dbReference type="ARBA" id="ARBA00001933"/>
    </source>
</evidence>
<dbReference type="SUPFAM" id="SSF56784">
    <property type="entry name" value="HAD-like"/>
    <property type="match status" value="1"/>
</dbReference>
<dbReference type="GO" id="GO:0000105">
    <property type="term" value="P:L-histidine biosynthetic process"/>
    <property type="evidence" value="ECO:0007669"/>
    <property type="project" value="UniProtKB-KW"/>
</dbReference>
<evidence type="ECO:0000256" key="3">
    <source>
        <dbReference type="ARBA" id="ARBA00007970"/>
    </source>
</evidence>
<dbReference type="PROSITE" id="PS00599">
    <property type="entry name" value="AA_TRANSFER_CLASS_2"/>
    <property type="match status" value="1"/>
</dbReference>
<dbReference type="InterPro" id="IPR015421">
    <property type="entry name" value="PyrdxlP-dep_Trfase_major"/>
</dbReference>
<dbReference type="EC" id="2.6.1.9" evidence="4"/>
<comment type="similarity">
    <text evidence="3">Belongs to the class-II pyridoxal-phosphate-dependent aminotransferase family. Histidinol-phosphate aminotransferase subfamily.</text>
</comment>
<dbReference type="SFLD" id="SFLDG01129">
    <property type="entry name" value="C1.5:_HAD__Beta-PGM__Phosphata"/>
    <property type="match status" value="1"/>
</dbReference>
<dbReference type="SUPFAM" id="SSF53383">
    <property type="entry name" value="PLP-dependent transferases"/>
    <property type="match status" value="1"/>
</dbReference>
<evidence type="ECO:0000313" key="13">
    <source>
        <dbReference type="EMBL" id="QDG54755.1"/>
    </source>
</evidence>
<dbReference type="InterPro" id="IPR050106">
    <property type="entry name" value="HistidinolP_aminotransfase"/>
</dbReference>
<dbReference type="RefSeq" id="WP_141201199.1">
    <property type="nucleotide sequence ID" value="NZ_CP041186.1"/>
</dbReference>
<evidence type="ECO:0000256" key="9">
    <source>
        <dbReference type="ARBA" id="ARBA00023102"/>
    </source>
</evidence>
<dbReference type="InterPro" id="IPR015424">
    <property type="entry name" value="PyrdxlP-dep_Trfase"/>
</dbReference>
<dbReference type="CDD" id="cd00609">
    <property type="entry name" value="AAT_like"/>
    <property type="match status" value="1"/>
</dbReference>
<dbReference type="InterPro" id="IPR006439">
    <property type="entry name" value="HAD-SF_hydro_IA"/>
</dbReference>
<dbReference type="Pfam" id="PF13419">
    <property type="entry name" value="HAD_2"/>
    <property type="match status" value="1"/>
</dbReference>
<dbReference type="OrthoDB" id="9813612at2"/>
<dbReference type="InterPro" id="IPR004839">
    <property type="entry name" value="Aminotransferase_I/II_large"/>
</dbReference>
<dbReference type="InterPro" id="IPR036412">
    <property type="entry name" value="HAD-like_sf"/>
</dbReference>
<comment type="cofactor">
    <cofactor evidence="1 11">
        <name>pyridoxal 5'-phosphate</name>
        <dbReference type="ChEBI" id="CHEBI:597326"/>
    </cofactor>
</comment>
<dbReference type="PANTHER" id="PTHR43643">
    <property type="entry name" value="HISTIDINOL-PHOSPHATE AMINOTRANSFERASE 2"/>
    <property type="match status" value="1"/>
</dbReference>
<dbReference type="GO" id="GO:0030170">
    <property type="term" value="F:pyridoxal phosphate binding"/>
    <property type="evidence" value="ECO:0007669"/>
    <property type="project" value="InterPro"/>
</dbReference>
<accession>A0A4Y6Q440</accession>
<keyword evidence="8 11" id="KW-0663">Pyridoxal phosphate</keyword>
<keyword evidence="9" id="KW-0368">Histidine biosynthesis</keyword>
<name>A0A4Y6Q440_PERCE</name>
<evidence type="ECO:0000256" key="5">
    <source>
        <dbReference type="ARBA" id="ARBA00022576"/>
    </source>
</evidence>
<comment type="pathway">
    <text evidence="2">Amino-acid biosynthesis; L-histidine biosynthesis; L-histidine from 5-phospho-alpha-D-ribose 1-diphosphate: step 7/9.</text>
</comment>
<dbReference type="InterPro" id="IPR001917">
    <property type="entry name" value="Aminotrans_II_pyridoxalP_BS"/>
</dbReference>
<comment type="catalytic activity">
    <reaction evidence="10">
        <text>L-histidinol phosphate + 2-oxoglutarate = 3-(imidazol-4-yl)-2-oxopropyl phosphate + L-glutamate</text>
        <dbReference type="Rhea" id="RHEA:23744"/>
        <dbReference type="ChEBI" id="CHEBI:16810"/>
        <dbReference type="ChEBI" id="CHEBI:29985"/>
        <dbReference type="ChEBI" id="CHEBI:57766"/>
        <dbReference type="ChEBI" id="CHEBI:57980"/>
        <dbReference type="EC" id="2.6.1.9"/>
    </reaction>
</comment>
<dbReference type="NCBIfam" id="TIGR01549">
    <property type="entry name" value="HAD-SF-IA-v1"/>
    <property type="match status" value="1"/>
</dbReference>
<evidence type="ECO:0000256" key="10">
    <source>
        <dbReference type="ARBA" id="ARBA00047481"/>
    </source>
</evidence>
<dbReference type="InterPro" id="IPR041492">
    <property type="entry name" value="HAD_2"/>
</dbReference>
<dbReference type="InterPro" id="IPR023198">
    <property type="entry name" value="PGP-like_dom2"/>
</dbReference>
<gene>
    <name evidence="13" type="ORF">FIV42_29615</name>
</gene>
<evidence type="ECO:0000256" key="8">
    <source>
        <dbReference type="ARBA" id="ARBA00022898"/>
    </source>
</evidence>
<dbReference type="Gene3D" id="3.40.50.1000">
    <property type="entry name" value="HAD superfamily/HAD-like"/>
    <property type="match status" value="1"/>
</dbReference>
<keyword evidence="7 13" id="KW-0808">Transferase</keyword>
<sequence length="571" mass="62047">MPKLKPSPAITGITAYSVPRPEIPVDLYLHGNEGPAPTDTVLDALGERGVDLLRDYPNAKPLEELIAEREGVDREQVIVTAGADDALDRICRALLAPGRNMVLPEPTFVMFRRFAARAGGEVVSVPWEGPEYPTEAVLDAIDDQTTLVAIVSPNNPTGAVATADDVRRIAEAAPHALVIVDHAYVEFGEENLTQVALEYPNTVVTRTMSKAWGMAGVRVGYALSSPQVIDWMHTAGLPYAVSGPSLAFVARRLEEGDARVASFVERVKEERGALEARLSEAGLRVTPSQGNFVFARTDDALWVRDALAGMGIMVRAFPGNELLDDALRITCPGDEANFERLQHAIDTIFAPESILFDLDGVLADVSQSYRKSIVATAESFGVELTPEDISEAKAAGDANNDWILTRRMLAERGVEASLDEVTERFEQIYQGTEEEPGLRRTESLLCESQYLASLAERYKLGIVTGRPRKDAERFLSEKGIAEYFGAVVCMEDAKLKPDPEPVELLLEGLDARTGWLVGDTPDDAKAARGARVLPIGMIAPGHDHNVLEPALTRSGCAVVLHGVDELEEYLP</sequence>
<evidence type="ECO:0000256" key="2">
    <source>
        <dbReference type="ARBA" id="ARBA00005011"/>
    </source>
</evidence>
<dbReference type="AlphaFoldDB" id="A0A4Y6Q440"/>
<proteinExistence type="inferred from homology"/>
<dbReference type="GO" id="GO:0004400">
    <property type="term" value="F:histidinol-phosphate transaminase activity"/>
    <property type="evidence" value="ECO:0007669"/>
    <property type="project" value="UniProtKB-EC"/>
</dbReference>
<dbReference type="SFLD" id="SFLDS00003">
    <property type="entry name" value="Haloacid_Dehalogenase"/>
    <property type="match status" value="1"/>
</dbReference>
<evidence type="ECO:0000256" key="6">
    <source>
        <dbReference type="ARBA" id="ARBA00022605"/>
    </source>
</evidence>
<dbReference type="Gene3D" id="3.40.640.10">
    <property type="entry name" value="Type I PLP-dependent aspartate aminotransferase-like (Major domain)"/>
    <property type="match status" value="1"/>
</dbReference>
<evidence type="ECO:0000256" key="11">
    <source>
        <dbReference type="RuleBase" id="RU003693"/>
    </source>
</evidence>
<evidence type="ECO:0000256" key="7">
    <source>
        <dbReference type="ARBA" id="ARBA00022679"/>
    </source>
</evidence>
<dbReference type="EMBL" id="CP041186">
    <property type="protein sequence ID" value="QDG54755.1"/>
    <property type="molecule type" value="Genomic_DNA"/>
</dbReference>
<keyword evidence="5 13" id="KW-0032">Aminotransferase</keyword>
<accession>A0A5B8YHV4</accession>
<dbReference type="Proteomes" id="UP000315995">
    <property type="component" value="Chromosome"/>
</dbReference>
<dbReference type="Gene3D" id="1.10.150.240">
    <property type="entry name" value="Putative phosphatase, domain 2"/>
    <property type="match status" value="1"/>
</dbReference>
<evidence type="ECO:0000256" key="4">
    <source>
        <dbReference type="ARBA" id="ARBA00012748"/>
    </source>
</evidence>
<keyword evidence="6" id="KW-0028">Amino-acid biosynthesis</keyword>
<organism evidence="13 14">
    <name type="scientific">Persicimonas caeni</name>
    <dbReference type="NCBI Taxonomy" id="2292766"/>
    <lineage>
        <taxon>Bacteria</taxon>
        <taxon>Deltaproteobacteria</taxon>
        <taxon>Bradymonadales</taxon>
        <taxon>Bradymonadaceae</taxon>
        <taxon>Persicimonas</taxon>
    </lineage>
</organism>